<dbReference type="FunFam" id="2.170.130.10:FF:000001">
    <property type="entry name" value="Catecholate siderophore TonB-dependent receptor"/>
    <property type="match status" value="1"/>
</dbReference>
<dbReference type="EMBL" id="NTBI01000001">
    <property type="protein sequence ID" value="PAX18761.1"/>
    <property type="molecule type" value="Genomic_DNA"/>
</dbReference>
<keyword evidence="8" id="KW-0408">Iron</keyword>
<organism evidence="18 19">
    <name type="scientific">Vandammella animalimorsus</name>
    <dbReference type="NCBI Taxonomy" id="2029117"/>
    <lineage>
        <taxon>Bacteria</taxon>
        <taxon>Pseudomonadati</taxon>
        <taxon>Pseudomonadota</taxon>
        <taxon>Betaproteobacteria</taxon>
        <taxon>Burkholderiales</taxon>
        <taxon>Comamonadaceae</taxon>
        <taxon>Vandammella</taxon>
    </lineage>
</organism>
<gene>
    <name evidence="18" type="ORF">CLI92_02140</name>
</gene>
<evidence type="ECO:0000256" key="11">
    <source>
        <dbReference type="ARBA" id="ARBA00023136"/>
    </source>
</evidence>
<comment type="caution">
    <text evidence="18">The sequence shown here is derived from an EMBL/GenBank/DDBJ whole genome shotgun (WGS) entry which is preliminary data.</text>
</comment>
<evidence type="ECO:0000256" key="10">
    <source>
        <dbReference type="ARBA" id="ARBA00023077"/>
    </source>
</evidence>
<evidence type="ECO:0000256" key="15">
    <source>
        <dbReference type="RuleBase" id="RU003357"/>
    </source>
</evidence>
<feature type="region of interest" description="Disordered" evidence="16">
    <location>
        <begin position="1"/>
        <end position="22"/>
    </location>
</feature>
<evidence type="ECO:0000256" key="1">
    <source>
        <dbReference type="ARBA" id="ARBA00004571"/>
    </source>
</evidence>
<dbReference type="AlphaFoldDB" id="A0A2A2TAA2"/>
<dbReference type="NCBIfam" id="TIGR01783">
    <property type="entry name" value="TonB-siderophor"/>
    <property type="match status" value="1"/>
</dbReference>
<keyword evidence="6 14" id="KW-0812">Transmembrane</keyword>
<evidence type="ECO:0000256" key="4">
    <source>
        <dbReference type="ARBA" id="ARBA00022452"/>
    </source>
</evidence>
<dbReference type="InterPro" id="IPR012910">
    <property type="entry name" value="Plug_dom"/>
</dbReference>
<dbReference type="Pfam" id="PF00593">
    <property type="entry name" value="TonB_dep_Rec_b-barrel"/>
    <property type="match status" value="1"/>
</dbReference>
<dbReference type="PANTHER" id="PTHR32552:SF68">
    <property type="entry name" value="FERRICHROME OUTER MEMBRANE TRANSPORTER_PHAGE RECEPTOR"/>
    <property type="match status" value="1"/>
</dbReference>
<dbReference type="PANTHER" id="PTHR32552">
    <property type="entry name" value="FERRICHROME IRON RECEPTOR-RELATED"/>
    <property type="match status" value="1"/>
</dbReference>
<evidence type="ECO:0000256" key="16">
    <source>
        <dbReference type="SAM" id="MobiDB-lite"/>
    </source>
</evidence>
<dbReference type="InterPro" id="IPR000531">
    <property type="entry name" value="Beta-barrel_TonB"/>
</dbReference>
<evidence type="ECO:0000256" key="8">
    <source>
        <dbReference type="ARBA" id="ARBA00023004"/>
    </source>
</evidence>
<comment type="similarity">
    <text evidence="2 14 15">Belongs to the TonB-dependent receptor family.</text>
</comment>
<feature type="domain" description="Secretin/TonB short N-terminal" evidence="17">
    <location>
        <begin position="1"/>
        <end position="50"/>
    </location>
</feature>
<comment type="subcellular location">
    <subcellularLocation>
        <location evidence="1 14">Cell outer membrane</location>
        <topology evidence="1 14">Multi-pass membrane protein</topology>
    </subcellularLocation>
</comment>
<evidence type="ECO:0000313" key="18">
    <source>
        <dbReference type="EMBL" id="PAX18761.1"/>
    </source>
</evidence>
<dbReference type="GO" id="GO:0009279">
    <property type="term" value="C:cell outer membrane"/>
    <property type="evidence" value="ECO:0007669"/>
    <property type="project" value="UniProtKB-SubCell"/>
</dbReference>
<dbReference type="InterPro" id="IPR039426">
    <property type="entry name" value="TonB-dep_rcpt-like"/>
</dbReference>
<evidence type="ECO:0000313" key="19">
    <source>
        <dbReference type="Proteomes" id="UP000217780"/>
    </source>
</evidence>
<reference evidence="18 19" key="1">
    <citation type="submission" date="2017-08" db="EMBL/GenBank/DDBJ databases">
        <title>WGS of Clinical strains of the CDC Group NO-1 linked to zoonotic infections in humans.</title>
        <authorList>
            <person name="Bernier A.-M."/>
            <person name="Bernard K."/>
        </authorList>
    </citation>
    <scope>NUCLEOTIDE SEQUENCE [LARGE SCALE GENOMIC DNA]</scope>
    <source>
        <strain evidence="18 19">NML91-0035</strain>
    </source>
</reference>
<keyword evidence="9" id="KW-0406">Ion transport</keyword>
<dbReference type="InterPro" id="IPR037066">
    <property type="entry name" value="Plug_dom_sf"/>
</dbReference>
<keyword evidence="7" id="KW-0732">Signal</keyword>
<dbReference type="InterPro" id="IPR011662">
    <property type="entry name" value="Secretin/TonB_short_N"/>
</dbReference>
<evidence type="ECO:0000256" key="3">
    <source>
        <dbReference type="ARBA" id="ARBA00022448"/>
    </source>
</evidence>
<dbReference type="SUPFAM" id="SSF56935">
    <property type="entry name" value="Porins"/>
    <property type="match status" value="1"/>
</dbReference>
<keyword evidence="11 14" id="KW-0472">Membrane</keyword>
<evidence type="ECO:0000256" key="2">
    <source>
        <dbReference type="ARBA" id="ARBA00009810"/>
    </source>
</evidence>
<keyword evidence="5" id="KW-0410">Iron transport</keyword>
<dbReference type="Pfam" id="PF07660">
    <property type="entry name" value="STN"/>
    <property type="match status" value="1"/>
</dbReference>
<evidence type="ECO:0000259" key="17">
    <source>
        <dbReference type="SMART" id="SM00965"/>
    </source>
</evidence>
<evidence type="ECO:0000256" key="9">
    <source>
        <dbReference type="ARBA" id="ARBA00023065"/>
    </source>
</evidence>
<keyword evidence="4 14" id="KW-1134">Transmembrane beta strand</keyword>
<dbReference type="GO" id="GO:0015891">
    <property type="term" value="P:siderophore transport"/>
    <property type="evidence" value="ECO:0007669"/>
    <property type="project" value="InterPro"/>
</dbReference>
<dbReference type="Gene3D" id="2.40.170.20">
    <property type="entry name" value="TonB-dependent receptor, beta-barrel domain"/>
    <property type="match status" value="1"/>
</dbReference>
<evidence type="ECO:0000256" key="14">
    <source>
        <dbReference type="PROSITE-ProRule" id="PRU01360"/>
    </source>
</evidence>
<dbReference type="SMART" id="SM00965">
    <property type="entry name" value="STN"/>
    <property type="match status" value="1"/>
</dbReference>
<accession>A0A2A2TAA2</accession>
<evidence type="ECO:0000256" key="7">
    <source>
        <dbReference type="ARBA" id="ARBA00022729"/>
    </source>
</evidence>
<evidence type="ECO:0000256" key="13">
    <source>
        <dbReference type="ARBA" id="ARBA00023237"/>
    </source>
</evidence>
<dbReference type="GO" id="GO:0015344">
    <property type="term" value="F:siderophore uptake transmembrane transporter activity"/>
    <property type="evidence" value="ECO:0007669"/>
    <property type="project" value="TreeGrafter"/>
</dbReference>
<dbReference type="Gene3D" id="2.170.130.10">
    <property type="entry name" value="TonB-dependent receptor, plug domain"/>
    <property type="match status" value="1"/>
</dbReference>
<proteinExistence type="inferred from homology"/>
<evidence type="ECO:0000256" key="12">
    <source>
        <dbReference type="ARBA" id="ARBA00023170"/>
    </source>
</evidence>
<keyword evidence="13 14" id="KW-0998">Cell outer membrane</keyword>
<dbReference type="Proteomes" id="UP000217780">
    <property type="component" value="Unassembled WGS sequence"/>
</dbReference>
<sequence>MSFDPALTQGRQAPALQGRHSPQSGLAALLAGSGLQAEQQADGSFTLRRAPAPTRAAGASVQTLPAVTVQAAPETATGPVFGYRARRAVTATKTDTPLAETPQSVTVVTRDQMTEQGMTNVQDALTYAAGVRSDLYGLDSRNDGMAVRGANPVNYLDGLRGNYNWYTSTIRFDPYTLERVEVLRGPAGMLFGAGSVGGVMNMVGKRPLFEPQREVGVQLGSFNRRQAQLDLTGPINEQLAYRLVTLARKSDTQVDHVRDDRALLMPSLTWRPNAATSLTLHALWQRDKSGNTAQFFPLAGTLFPAVPGYLPTSRFIGEPSDFYNTRHTHVGWRFEHAFNAQWALRQNFRHSRNANDARYFWADYETIPGGWGADPINQRLLRRVLSDSRTRTRMTLADTHVQGQFSAGGAQHTVLAGLDVIRFKESVWESDGDESLIDAWNPVYGQFSPSGNYVAYPVAHQHQLGFYAQDQIKWGPWAFTAGLRRDRARSGAQGSDAVKTSATTGRLAAMYLGPQHWNPYISYTESFLPQAPRQGQNFKPLKGKQWELGVKYEPPGQTMAFNAAIYDLREVNRIQQPRPNEYNQLGQTRTRGLELETRGQLGRRFELLAHYNYIDLDKQLEGLPKHQASVWGKYRFGDARQGWSAGAGLRWASAFRDGSGPRVPSSALLDLMLAYDNGPWRLALNVQNAADKVYFAACLERGDCWWGARRNVLLTLDYRF</sequence>
<keyword evidence="3 14" id="KW-0813">Transport</keyword>
<name>A0A2A2TAA2_9BURK</name>
<dbReference type="InterPro" id="IPR036942">
    <property type="entry name" value="Beta-barrel_TonB_sf"/>
</dbReference>
<dbReference type="CDD" id="cd01347">
    <property type="entry name" value="ligand_gated_channel"/>
    <property type="match status" value="1"/>
</dbReference>
<dbReference type="PROSITE" id="PS52016">
    <property type="entry name" value="TONB_DEPENDENT_REC_3"/>
    <property type="match status" value="1"/>
</dbReference>
<keyword evidence="10 15" id="KW-0798">TonB box</keyword>
<protein>
    <submittedName>
        <fullName evidence="18">TonB-dependent siderophore receptor</fullName>
    </submittedName>
</protein>
<keyword evidence="12 18" id="KW-0675">Receptor</keyword>
<dbReference type="Gene3D" id="3.55.50.30">
    <property type="match status" value="1"/>
</dbReference>
<evidence type="ECO:0000256" key="5">
    <source>
        <dbReference type="ARBA" id="ARBA00022496"/>
    </source>
</evidence>
<dbReference type="GO" id="GO:0038023">
    <property type="term" value="F:signaling receptor activity"/>
    <property type="evidence" value="ECO:0007669"/>
    <property type="project" value="InterPro"/>
</dbReference>
<evidence type="ECO:0000256" key="6">
    <source>
        <dbReference type="ARBA" id="ARBA00022692"/>
    </source>
</evidence>
<dbReference type="Pfam" id="PF07715">
    <property type="entry name" value="Plug"/>
    <property type="match status" value="1"/>
</dbReference>
<dbReference type="InterPro" id="IPR010105">
    <property type="entry name" value="TonB_sidphr_rcpt"/>
</dbReference>